<feature type="compositionally biased region" description="Basic and acidic residues" evidence="7">
    <location>
        <begin position="68"/>
        <end position="78"/>
    </location>
</feature>
<dbReference type="EC" id="6.3.5.-" evidence="6"/>
<dbReference type="GO" id="GO:0006450">
    <property type="term" value="P:regulation of translational fidelity"/>
    <property type="evidence" value="ECO:0007669"/>
    <property type="project" value="InterPro"/>
</dbReference>
<dbReference type="KEGG" id="bbev:BBEV_2582"/>
<evidence type="ECO:0000256" key="4">
    <source>
        <dbReference type="ARBA" id="ARBA00047380"/>
    </source>
</evidence>
<dbReference type="EMBL" id="CP012502">
    <property type="protein sequence ID" value="AOM83921.1"/>
    <property type="molecule type" value="Genomic_DNA"/>
</dbReference>
<proteinExistence type="inferred from homology"/>
<dbReference type="STRING" id="632773.BBEV_2582"/>
<sequence length="96" mass="10845">MTRITKEQVQHVADLARLTFSEDEIESYTDQLGKIIEFSEQLNEVNTDGVKPTSHAIDVQNVLREDVVKPSPTRKDTMKNAPDQADGQYKVQSVLD</sequence>
<dbReference type="GO" id="GO:0050566">
    <property type="term" value="F:asparaginyl-tRNA synthase (glutamine-hydrolyzing) activity"/>
    <property type="evidence" value="ECO:0007669"/>
    <property type="project" value="RHEA"/>
</dbReference>
<evidence type="ECO:0000256" key="3">
    <source>
        <dbReference type="ARBA" id="ARBA00024799"/>
    </source>
</evidence>
<dbReference type="NCBIfam" id="TIGR00135">
    <property type="entry name" value="gatC"/>
    <property type="match status" value="1"/>
</dbReference>
<dbReference type="GO" id="GO:0005524">
    <property type="term" value="F:ATP binding"/>
    <property type="evidence" value="ECO:0007669"/>
    <property type="project" value="UniProtKB-KW"/>
</dbReference>
<comment type="catalytic activity">
    <reaction evidence="5 6">
        <text>L-glutamyl-tRNA(Gln) + L-glutamine + ATP + H2O = L-glutaminyl-tRNA(Gln) + L-glutamate + ADP + phosphate + H(+)</text>
        <dbReference type="Rhea" id="RHEA:17521"/>
        <dbReference type="Rhea" id="RHEA-COMP:9681"/>
        <dbReference type="Rhea" id="RHEA-COMP:9684"/>
        <dbReference type="ChEBI" id="CHEBI:15377"/>
        <dbReference type="ChEBI" id="CHEBI:15378"/>
        <dbReference type="ChEBI" id="CHEBI:29985"/>
        <dbReference type="ChEBI" id="CHEBI:30616"/>
        <dbReference type="ChEBI" id="CHEBI:43474"/>
        <dbReference type="ChEBI" id="CHEBI:58359"/>
        <dbReference type="ChEBI" id="CHEBI:78520"/>
        <dbReference type="ChEBI" id="CHEBI:78521"/>
        <dbReference type="ChEBI" id="CHEBI:456216"/>
    </reaction>
</comment>
<dbReference type="InterPro" id="IPR003837">
    <property type="entry name" value="GatC"/>
</dbReference>
<protein>
    <recommendedName>
        <fullName evidence="6">Aspartyl/glutamyl-tRNA(Asn/Gln) amidotransferase subunit C</fullName>
        <shortName evidence="6">Asp/Glu-ADT subunit C</shortName>
        <ecNumber evidence="6">6.3.5.-</ecNumber>
    </recommendedName>
</protein>
<keyword evidence="6 8" id="KW-0436">Ligase</keyword>
<evidence type="ECO:0000256" key="7">
    <source>
        <dbReference type="SAM" id="MobiDB-lite"/>
    </source>
</evidence>
<dbReference type="GO" id="GO:0006412">
    <property type="term" value="P:translation"/>
    <property type="evidence" value="ECO:0007669"/>
    <property type="project" value="UniProtKB-UniRule"/>
</dbReference>
<dbReference type="AlphaFoldDB" id="A0A1D7QY35"/>
<dbReference type="GO" id="GO:0070681">
    <property type="term" value="P:glutaminyl-tRNAGln biosynthesis via transamidation"/>
    <property type="evidence" value="ECO:0007669"/>
    <property type="project" value="TreeGrafter"/>
</dbReference>
<dbReference type="HAMAP" id="MF_00122">
    <property type="entry name" value="GatC"/>
    <property type="match status" value="1"/>
</dbReference>
<dbReference type="OrthoDB" id="9813938at2"/>
<feature type="region of interest" description="Disordered" evidence="7">
    <location>
        <begin position="68"/>
        <end position="96"/>
    </location>
</feature>
<gene>
    <name evidence="6 8" type="primary">gatC</name>
    <name evidence="8" type="ORF">BBEV_2582</name>
</gene>
<name>A0A1D7QY35_9BACI</name>
<dbReference type="Pfam" id="PF02686">
    <property type="entry name" value="GatC"/>
    <property type="match status" value="1"/>
</dbReference>
<evidence type="ECO:0000313" key="9">
    <source>
        <dbReference type="Proteomes" id="UP000094463"/>
    </source>
</evidence>
<dbReference type="GO" id="GO:0016740">
    <property type="term" value="F:transferase activity"/>
    <property type="evidence" value="ECO:0007669"/>
    <property type="project" value="UniProtKB-KW"/>
</dbReference>
<dbReference type="GO" id="GO:0050567">
    <property type="term" value="F:glutaminyl-tRNA synthase (glutamine-hydrolyzing) activity"/>
    <property type="evidence" value="ECO:0007669"/>
    <property type="project" value="UniProtKB-UniRule"/>
</dbReference>
<comment type="function">
    <text evidence="3 6">Allows the formation of correctly charged Asn-tRNA(Asn) or Gln-tRNA(Gln) through the transamidation of misacylated Asp-tRNA(Asn) or Glu-tRNA(Gln) in organisms which lack either or both of asparaginyl-tRNA or glutaminyl-tRNA synthetases. The reaction takes place in the presence of glutamine and ATP through an activated phospho-Asp-tRNA(Asn) or phospho-Glu-tRNA(Gln).</text>
</comment>
<dbReference type="Proteomes" id="UP000094463">
    <property type="component" value="Chromosome"/>
</dbReference>
<keyword evidence="9" id="KW-1185">Reference proteome</keyword>
<evidence type="ECO:0000256" key="1">
    <source>
        <dbReference type="ARBA" id="ARBA00010757"/>
    </source>
</evidence>
<evidence type="ECO:0000256" key="2">
    <source>
        <dbReference type="ARBA" id="ARBA00011123"/>
    </source>
</evidence>
<evidence type="ECO:0000313" key="8">
    <source>
        <dbReference type="EMBL" id="AOM83921.1"/>
    </source>
</evidence>
<keyword evidence="6" id="KW-0547">Nucleotide-binding</keyword>
<comment type="similarity">
    <text evidence="1 6">Belongs to the GatC family.</text>
</comment>
<dbReference type="InterPro" id="IPR036113">
    <property type="entry name" value="Asp/Glu-ADT_sf_sub_c"/>
</dbReference>
<accession>A0A1D7QY35</accession>
<keyword evidence="6" id="KW-0067">ATP-binding</keyword>
<dbReference type="SUPFAM" id="SSF141000">
    <property type="entry name" value="Glu-tRNAGln amidotransferase C subunit"/>
    <property type="match status" value="1"/>
</dbReference>
<keyword evidence="8" id="KW-0808">Transferase</keyword>
<reference evidence="8 9" key="1">
    <citation type="submission" date="2015-08" db="EMBL/GenBank/DDBJ databases">
        <title>The complete genome sequence of Bacillus beveridgei MLTeJB.</title>
        <authorList>
            <person name="Hanson T.E."/>
            <person name="Mesa C."/>
            <person name="Basesman S.M."/>
            <person name="Oremland R.S."/>
        </authorList>
    </citation>
    <scope>NUCLEOTIDE SEQUENCE [LARGE SCALE GENOMIC DNA]</scope>
    <source>
        <strain evidence="8 9">MLTeJB</strain>
    </source>
</reference>
<dbReference type="RefSeq" id="WP_069365846.1">
    <property type="nucleotide sequence ID" value="NZ_CP012502.1"/>
</dbReference>
<dbReference type="PANTHER" id="PTHR15004:SF0">
    <property type="entry name" value="GLUTAMYL-TRNA(GLN) AMIDOTRANSFERASE SUBUNIT C, MITOCHONDRIAL"/>
    <property type="match status" value="1"/>
</dbReference>
<comment type="subunit">
    <text evidence="2 6">Heterotrimer of A, B and C subunits.</text>
</comment>
<comment type="catalytic activity">
    <reaction evidence="4 6">
        <text>L-aspartyl-tRNA(Asn) + L-glutamine + ATP + H2O = L-asparaginyl-tRNA(Asn) + L-glutamate + ADP + phosphate + 2 H(+)</text>
        <dbReference type="Rhea" id="RHEA:14513"/>
        <dbReference type="Rhea" id="RHEA-COMP:9674"/>
        <dbReference type="Rhea" id="RHEA-COMP:9677"/>
        <dbReference type="ChEBI" id="CHEBI:15377"/>
        <dbReference type="ChEBI" id="CHEBI:15378"/>
        <dbReference type="ChEBI" id="CHEBI:29985"/>
        <dbReference type="ChEBI" id="CHEBI:30616"/>
        <dbReference type="ChEBI" id="CHEBI:43474"/>
        <dbReference type="ChEBI" id="CHEBI:58359"/>
        <dbReference type="ChEBI" id="CHEBI:78515"/>
        <dbReference type="ChEBI" id="CHEBI:78516"/>
        <dbReference type="ChEBI" id="CHEBI:456216"/>
    </reaction>
</comment>
<keyword evidence="6" id="KW-0648">Protein biosynthesis</keyword>
<organism evidence="8 9">
    <name type="scientific">Salisediminibacterium beveridgei</name>
    <dbReference type="NCBI Taxonomy" id="632773"/>
    <lineage>
        <taxon>Bacteria</taxon>
        <taxon>Bacillati</taxon>
        <taxon>Bacillota</taxon>
        <taxon>Bacilli</taxon>
        <taxon>Bacillales</taxon>
        <taxon>Bacillaceae</taxon>
        <taxon>Salisediminibacterium</taxon>
    </lineage>
</organism>
<dbReference type="PANTHER" id="PTHR15004">
    <property type="entry name" value="GLUTAMYL-TRNA(GLN) AMIDOTRANSFERASE SUBUNIT C, MITOCHONDRIAL"/>
    <property type="match status" value="1"/>
</dbReference>
<evidence type="ECO:0000256" key="5">
    <source>
        <dbReference type="ARBA" id="ARBA00047913"/>
    </source>
</evidence>
<dbReference type="Gene3D" id="1.10.20.60">
    <property type="entry name" value="Glu-tRNAGln amidotransferase C subunit, N-terminal domain"/>
    <property type="match status" value="1"/>
</dbReference>
<evidence type="ECO:0000256" key="6">
    <source>
        <dbReference type="HAMAP-Rule" id="MF_00122"/>
    </source>
</evidence>